<name>A0ABQ7BE99_BRACR</name>
<evidence type="ECO:0008006" key="3">
    <source>
        <dbReference type="Google" id="ProtNLM"/>
    </source>
</evidence>
<reference evidence="1 2" key="1">
    <citation type="journal article" date="2020" name="BMC Genomics">
        <title>Intraspecific diversification of the crop wild relative Brassica cretica Lam. using demographic model selection.</title>
        <authorList>
            <person name="Kioukis A."/>
            <person name="Michalopoulou V.A."/>
            <person name="Briers L."/>
            <person name="Pirintsos S."/>
            <person name="Studholme D.J."/>
            <person name="Pavlidis P."/>
            <person name="Sarris P.F."/>
        </authorList>
    </citation>
    <scope>NUCLEOTIDE SEQUENCE [LARGE SCALE GENOMIC DNA]</scope>
    <source>
        <strain evidence="2">cv. PFS-1207/04</strain>
    </source>
</reference>
<evidence type="ECO:0000313" key="1">
    <source>
        <dbReference type="EMBL" id="KAF3530643.1"/>
    </source>
</evidence>
<proteinExistence type="predicted"/>
<gene>
    <name evidence="1" type="ORF">DY000_02036735</name>
</gene>
<dbReference type="Proteomes" id="UP000266723">
    <property type="component" value="Unassembled WGS sequence"/>
</dbReference>
<organism evidence="1 2">
    <name type="scientific">Brassica cretica</name>
    <name type="common">Mustard</name>
    <dbReference type="NCBI Taxonomy" id="69181"/>
    <lineage>
        <taxon>Eukaryota</taxon>
        <taxon>Viridiplantae</taxon>
        <taxon>Streptophyta</taxon>
        <taxon>Embryophyta</taxon>
        <taxon>Tracheophyta</taxon>
        <taxon>Spermatophyta</taxon>
        <taxon>Magnoliopsida</taxon>
        <taxon>eudicotyledons</taxon>
        <taxon>Gunneridae</taxon>
        <taxon>Pentapetalae</taxon>
        <taxon>rosids</taxon>
        <taxon>malvids</taxon>
        <taxon>Brassicales</taxon>
        <taxon>Brassicaceae</taxon>
        <taxon>Brassiceae</taxon>
        <taxon>Brassica</taxon>
    </lineage>
</organism>
<dbReference type="EMBL" id="QGKV02001507">
    <property type="protein sequence ID" value="KAF3530643.1"/>
    <property type="molecule type" value="Genomic_DNA"/>
</dbReference>
<keyword evidence="2" id="KW-1185">Reference proteome</keyword>
<comment type="caution">
    <text evidence="1">The sequence shown here is derived from an EMBL/GenBank/DDBJ whole genome shotgun (WGS) entry which is preliminary data.</text>
</comment>
<accession>A0ABQ7BE99</accession>
<protein>
    <recommendedName>
        <fullName evidence="3">Mos1 transposase HTH domain-containing protein</fullName>
    </recommendedName>
</protein>
<evidence type="ECO:0000313" key="2">
    <source>
        <dbReference type="Proteomes" id="UP000266723"/>
    </source>
</evidence>
<sequence length="79" mass="9082">MLVIQGDEKTVKFCHQLTPYGSEAELKIRHYWNTRYADGANGRHDHRKVMSGGASSLTASTRRSMRHLYCSHALLFFLK</sequence>